<evidence type="ECO:0000256" key="1">
    <source>
        <dbReference type="SAM" id="MobiDB-lite"/>
    </source>
</evidence>
<keyword evidence="2" id="KW-0732">Signal</keyword>
<protein>
    <submittedName>
        <fullName evidence="3">Uncharacterized protein</fullName>
    </submittedName>
</protein>
<feature type="compositionally biased region" description="Polar residues" evidence="1">
    <location>
        <begin position="61"/>
        <end position="76"/>
    </location>
</feature>
<dbReference type="GeneID" id="17963575"/>
<proteinExistence type="predicted"/>
<name>V5W5N7_9HELO</name>
<evidence type="ECO:0000313" key="3">
    <source>
        <dbReference type="EMBL" id="AHC02379.1"/>
    </source>
</evidence>
<geneLocation type="mitochondrion" evidence="3"/>
<feature type="compositionally biased region" description="Basic and acidic residues" evidence="1">
    <location>
        <begin position="47"/>
        <end position="60"/>
    </location>
</feature>
<reference evidence="3" key="1">
    <citation type="submission" date="2013-09" db="EMBL/GenBank/DDBJ databases">
        <authorList>
            <person name="Torriani S.F.F."/>
            <person name="Penselin D."/>
            <person name="Knogge W."/>
            <person name="Felder M."/>
            <person name="Taudien S."/>
            <person name="Platzer M."/>
            <person name="McDonald B.A."/>
            <person name="Brunner P.C."/>
        </authorList>
    </citation>
    <scope>NUCLEOTIDE SEQUENCE</scope>
</reference>
<organism evidence="3">
    <name type="scientific">Rhynchosporium graminicola</name>
    <dbReference type="NCBI Taxonomy" id="2792576"/>
    <lineage>
        <taxon>Eukaryota</taxon>
        <taxon>Fungi</taxon>
        <taxon>Dikarya</taxon>
        <taxon>Ascomycota</taxon>
        <taxon>Pezizomycotina</taxon>
        <taxon>Leotiomycetes</taxon>
        <taxon>Helotiales</taxon>
        <taxon>Ploettnerulaceae</taxon>
        <taxon>Rhynchosporium</taxon>
    </lineage>
</organism>
<dbReference type="AlphaFoldDB" id="V5W5N7"/>
<gene>
    <name evidence="3" type="primary">cox1i3</name>
</gene>
<feature type="chain" id="PRO_5004741834" evidence="2">
    <location>
        <begin position="25"/>
        <end position="104"/>
    </location>
</feature>
<accession>V5W5N7</accession>
<dbReference type="RefSeq" id="YP_008965344.1">
    <property type="nucleotide sequence ID" value="NC_023126.1"/>
</dbReference>
<keyword evidence="3" id="KW-0496">Mitochondrion</keyword>
<feature type="region of interest" description="Disordered" evidence="1">
    <location>
        <begin position="47"/>
        <end position="82"/>
    </location>
</feature>
<dbReference type="EMBL" id="KF650573">
    <property type="protein sequence ID" value="AHC02379.1"/>
    <property type="molecule type" value="Genomic_DNA"/>
</dbReference>
<sequence>MMFYMIILLSILLLSNNLPSLLKAEGKSTADPAEVESNQKKLETTLTELKENEAEREKVNEQNNYDGDTGSPNEVNSADELEQWDEVIKQGKQTIVDLVNWLAA</sequence>
<feature type="signal peptide" evidence="2">
    <location>
        <begin position="1"/>
        <end position="24"/>
    </location>
</feature>
<evidence type="ECO:0000256" key="2">
    <source>
        <dbReference type="SAM" id="SignalP"/>
    </source>
</evidence>
<reference evidence="3" key="2">
    <citation type="journal article" date="2014" name="Fungal Genet. Biol.">
        <title>Comparative analysis of mitochondrial genomes from closely related Rhynchosporium species reveals extensive intron invasion.</title>
        <authorList>
            <person name="Torriani S.F."/>
            <person name="Penselin D."/>
            <person name="Knogge W."/>
            <person name="Felder M."/>
            <person name="Taudien S."/>
            <person name="Platzer M."/>
            <person name="McDonald B.A."/>
            <person name="Brunner P.C."/>
        </authorList>
    </citation>
    <scope>NUCLEOTIDE SEQUENCE</scope>
</reference>